<sequence>MTLYSFLWRLLPGPVAVKTTLCLAILAGLGLVLWYLVFPVIDDWLFPTDAAIVQP</sequence>
<dbReference type="RefSeq" id="WP_170220630.1">
    <property type="nucleotide sequence ID" value="NZ_VFML01000001.1"/>
</dbReference>
<dbReference type="AlphaFoldDB" id="A0A542DBW6"/>
<keyword evidence="1" id="KW-0812">Transmembrane</keyword>
<proteinExistence type="predicted"/>
<gene>
    <name evidence="2" type="ORF">FB471_0193</name>
</gene>
<feature type="transmembrane region" description="Helical" evidence="1">
    <location>
        <begin position="21"/>
        <end position="41"/>
    </location>
</feature>
<name>A0A542DBW6_AMYCI</name>
<keyword evidence="1" id="KW-0472">Membrane</keyword>
<evidence type="ECO:0000256" key="1">
    <source>
        <dbReference type="SAM" id="Phobius"/>
    </source>
</evidence>
<keyword evidence="1" id="KW-1133">Transmembrane helix</keyword>
<evidence type="ECO:0000313" key="3">
    <source>
        <dbReference type="Proteomes" id="UP000320876"/>
    </source>
</evidence>
<accession>A0A542DBW6</accession>
<dbReference type="Proteomes" id="UP000320876">
    <property type="component" value="Unassembled WGS sequence"/>
</dbReference>
<reference evidence="2 3" key="1">
    <citation type="submission" date="2019-06" db="EMBL/GenBank/DDBJ databases">
        <title>Sequencing the genomes of 1000 actinobacteria strains.</title>
        <authorList>
            <person name="Klenk H.-P."/>
        </authorList>
    </citation>
    <scope>NUCLEOTIDE SEQUENCE [LARGE SCALE GENOMIC DNA]</scope>
    <source>
        <strain evidence="2 3">DSM 45679</strain>
    </source>
</reference>
<protein>
    <submittedName>
        <fullName evidence="2">Uncharacterized protein</fullName>
    </submittedName>
</protein>
<evidence type="ECO:0000313" key="2">
    <source>
        <dbReference type="EMBL" id="TQJ00562.1"/>
    </source>
</evidence>
<dbReference type="EMBL" id="VFML01000001">
    <property type="protein sequence ID" value="TQJ00562.1"/>
    <property type="molecule type" value="Genomic_DNA"/>
</dbReference>
<keyword evidence="3" id="KW-1185">Reference proteome</keyword>
<organism evidence="2 3">
    <name type="scientific">Amycolatopsis cihanbeyliensis</name>
    <dbReference type="NCBI Taxonomy" id="1128664"/>
    <lineage>
        <taxon>Bacteria</taxon>
        <taxon>Bacillati</taxon>
        <taxon>Actinomycetota</taxon>
        <taxon>Actinomycetes</taxon>
        <taxon>Pseudonocardiales</taxon>
        <taxon>Pseudonocardiaceae</taxon>
        <taxon>Amycolatopsis</taxon>
    </lineage>
</organism>
<comment type="caution">
    <text evidence="2">The sequence shown here is derived from an EMBL/GenBank/DDBJ whole genome shotgun (WGS) entry which is preliminary data.</text>
</comment>